<gene>
    <name evidence="2" type="ORF">CM19_04420</name>
</gene>
<organism evidence="2 3">
    <name type="scientific">Candidatus Acidianus copahuensis</name>
    <dbReference type="NCBI Taxonomy" id="1160895"/>
    <lineage>
        <taxon>Archaea</taxon>
        <taxon>Thermoproteota</taxon>
        <taxon>Thermoprotei</taxon>
        <taxon>Sulfolobales</taxon>
        <taxon>Sulfolobaceae</taxon>
        <taxon>Acidianus</taxon>
    </lineage>
</organism>
<dbReference type="AlphaFoldDB" id="A0A031LQZ0"/>
<keyword evidence="3" id="KW-1185">Reference proteome</keyword>
<feature type="transmembrane region" description="Helical" evidence="1">
    <location>
        <begin position="35"/>
        <end position="53"/>
    </location>
</feature>
<sequence length="147" mass="16975">MLQNNFSYYFIALTFLILVFIAYRQVSTRRLKVSPSTFFFPIFLIILGVLPVNVSGFQALFLGVQILVASVFGFLRAHTVSIWRDIDGIYRKGDYRTVSLWLIYFALEYLIELMANYDFSPILLDLGVSLLSQRIVFMMRVSELGYG</sequence>
<protein>
    <submittedName>
        <fullName evidence="2">Uncharacterized protein</fullName>
    </submittedName>
</protein>
<feature type="transmembrane region" description="Helical" evidence="1">
    <location>
        <begin position="59"/>
        <end position="77"/>
    </location>
</feature>
<keyword evidence="1" id="KW-0472">Membrane</keyword>
<evidence type="ECO:0000256" key="1">
    <source>
        <dbReference type="SAM" id="Phobius"/>
    </source>
</evidence>
<proteinExistence type="predicted"/>
<feature type="transmembrane region" description="Helical" evidence="1">
    <location>
        <begin position="6"/>
        <end position="23"/>
    </location>
</feature>
<keyword evidence="1" id="KW-0812">Transmembrane</keyword>
<evidence type="ECO:0000313" key="2">
    <source>
        <dbReference type="EMBL" id="EZQ10145.1"/>
    </source>
</evidence>
<comment type="caution">
    <text evidence="2">The sequence shown here is derived from an EMBL/GenBank/DDBJ whole genome shotgun (WGS) entry which is preliminary data.</text>
</comment>
<feature type="transmembrane region" description="Helical" evidence="1">
    <location>
        <begin position="98"/>
        <end position="117"/>
    </location>
</feature>
<reference evidence="2 3" key="1">
    <citation type="submission" date="2014-03" db="EMBL/GenBank/DDBJ databases">
        <title>Draft genome sequence of the novel thermoacidophilic archaea Acidianus copahuensis ALE1 strain, isolated from Copahue volcanic area in Neuquen Argentina.</title>
        <authorList>
            <person name="Urbieta M.S."/>
            <person name="Rascovan N."/>
            <person name="Castro C."/>
            <person name="Revale S."/>
            <person name="Giaveno M.A."/>
            <person name="Vazquez M.P."/>
            <person name="Donati E.R."/>
        </authorList>
    </citation>
    <scope>NUCLEOTIDE SEQUENCE [LARGE SCALE GENOMIC DNA]</scope>
    <source>
        <strain evidence="2 3">ALE1</strain>
    </source>
</reference>
<name>A0A031LQZ0_9CREN</name>
<accession>A0A031LQZ0</accession>
<keyword evidence="1" id="KW-1133">Transmembrane helix</keyword>
<dbReference type="EMBL" id="JFZT01000033">
    <property type="protein sequence ID" value="EZQ10145.1"/>
    <property type="molecule type" value="Genomic_DNA"/>
</dbReference>
<dbReference type="RefSeq" id="WP_048099182.1">
    <property type="nucleotide sequence ID" value="NZ_JFZT01000033.1"/>
</dbReference>
<evidence type="ECO:0000313" key="3">
    <source>
        <dbReference type="Proteomes" id="UP000024332"/>
    </source>
</evidence>
<dbReference type="Proteomes" id="UP000024332">
    <property type="component" value="Unassembled WGS sequence"/>
</dbReference>
<dbReference type="STRING" id="1160895.CM19_04420"/>